<reference evidence="1 2" key="1">
    <citation type="journal article" date="2019" name="Int. J. Syst. Evol. Microbiol.">
        <title>Acidithiobacillus sulfuriphilus sp. nov.: an extremely acidophilic sulfur-oxidizing chemolithotroph isolated from a neutral pH environment.</title>
        <authorList>
            <person name="Falagan C."/>
            <person name="Moya-Beltran A."/>
            <person name="Castro M."/>
            <person name="Quatrini R."/>
            <person name="Johnson D.B."/>
        </authorList>
    </citation>
    <scope>NUCLEOTIDE SEQUENCE [LARGE SCALE GENOMIC DNA]</scope>
    <source>
        <strain evidence="1 2">CJ-2</strain>
    </source>
</reference>
<organism evidence="1 2">
    <name type="scientific">Acidithiobacillus sulfuriphilus</name>
    <dbReference type="NCBI Taxonomy" id="1867749"/>
    <lineage>
        <taxon>Bacteria</taxon>
        <taxon>Pseudomonadati</taxon>
        <taxon>Pseudomonadota</taxon>
        <taxon>Acidithiobacillia</taxon>
        <taxon>Acidithiobacillales</taxon>
        <taxon>Acidithiobacillaceae</taxon>
        <taxon>Acidithiobacillus</taxon>
    </lineage>
</organism>
<evidence type="ECO:0000313" key="2">
    <source>
        <dbReference type="Proteomes" id="UP000271650"/>
    </source>
</evidence>
<protein>
    <submittedName>
        <fullName evidence="1">DUF302 domain-containing protein</fullName>
    </submittedName>
</protein>
<dbReference type="EMBL" id="CP127527">
    <property type="protein sequence ID" value="XRI77876.1"/>
    <property type="molecule type" value="Genomic_DNA"/>
</dbReference>
<keyword evidence="2" id="KW-1185">Reference proteome</keyword>
<name>A0ACD5HQU8_9PROT</name>
<sequence>MNYYRSSQILSALGLLGIFLLPGQALARTPATSSPAPVAGMPAIPANSPLYVVDVQKGVTPAQIKMGIETAAEGENMNLVGTLDIQQGLQQRGIKSNTPYVIYEVCNLVLGAKILQSMPEFGAFAPCKIVMYEQGGKLKLLTYLPTYALKYFPKNPAAEKVAQELDRQIITIMKQAASGGL</sequence>
<accession>A0ACD5HQU8</accession>
<dbReference type="Proteomes" id="UP000271650">
    <property type="component" value="Chromosome"/>
</dbReference>
<gene>
    <name evidence="1" type="ORF">EC580_004145</name>
</gene>
<proteinExistence type="predicted"/>
<evidence type="ECO:0000313" key="1">
    <source>
        <dbReference type="EMBL" id="XRI77876.1"/>
    </source>
</evidence>